<dbReference type="Proteomes" id="UP001212821">
    <property type="component" value="Chromosome"/>
</dbReference>
<evidence type="ECO:0000256" key="1">
    <source>
        <dbReference type="SAM" id="Phobius"/>
    </source>
</evidence>
<accession>A0ABY7Q5Y4</accession>
<sequence length="68" mass="6820">MSEGAVVVAAVKATSVSMASASMALVSMASAGQAARELRLVEIGFVLLLVACAAGAVVLLGSWGRKER</sequence>
<keyword evidence="1" id="KW-1133">Transmembrane helix</keyword>
<keyword evidence="1" id="KW-0472">Membrane</keyword>
<proteinExistence type="predicted"/>
<feature type="transmembrane region" description="Helical" evidence="1">
    <location>
        <begin position="44"/>
        <end position="63"/>
    </location>
</feature>
<organism evidence="2 3">
    <name type="scientific">Kitasatospora cathayae</name>
    <dbReference type="NCBI Taxonomy" id="3004092"/>
    <lineage>
        <taxon>Bacteria</taxon>
        <taxon>Bacillati</taxon>
        <taxon>Actinomycetota</taxon>
        <taxon>Actinomycetes</taxon>
        <taxon>Kitasatosporales</taxon>
        <taxon>Streptomycetaceae</taxon>
        <taxon>Kitasatospora</taxon>
    </lineage>
</organism>
<evidence type="ECO:0000313" key="2">
    <source>
        <dbReference type="EMBL" id="WBP88073.1"/>
    </source>
</evidence>
<gene>
    <name evidence="2" type="ORF">O1G21_21055</name>
</gene>
<dbReference type="EMBL" id="CP115450">
    <property type="protein sequence ID" value="WBP88073.1"/>
    <property type="molecule type" value="Genomic_DNA"/>
</dbReference>
<reference evidence="3" key="1">
    <citation type="submission" date="2022-12" db="EMBL/GenBank/DDBJ databases">
        <authorList>
            <person name="Mo P."/>
        </authorList>
    </citation>
    <scope>NUCLEOTIDE SEQUENCE [LARGE SCALE GENOMIC DNA]</scope>
    <source>
        <strain evidence="3">HUAS 3-15</strain>
    </source>
</reference>
<keyword evidence="3" id="KW-1185">Reference proteome</keyword>
<evidence type="ECO:0000313" key="3">
    <source>
        <dbReference type="Proteomes" id="UP001212821"/>
    </source>
</evidence>
<keyword evidence="1" id="KW-0812">Transmembrane</keyword>
<name>A0ABY7Q5Y4_9ACTN</name>
<dbReference type="RefSeq" id="WP_270146045.1">
    <property type="nucleotide sequence ID" value="NZ_CP115450.1"/>
</dbReference>
<protein>
    <submittedName>
        <fullName evidence="2">Uncharacterized protein</fullName>
    </submittedName>
</protein>